<accession>A0A1Y5SCP3</accession>
<dbReference type="Pfam" id="PF05521">
    <property type="entry name" value="Phage_HCP"/>
    <property type="match status" value="1"/>
</dbReference>
<dbReference type="AlphaFoldDB" id="A0A1Y5SCP3"/>
<evidence type="ECO:0000313" key="2">
    <source>
        <dbReference type="EMBL" id="SLN36604.1"/>
    </source>
</evidence>
<dbReference type="RefSeq" id="WP_085836029.1">
    <property type="nucleotide sequence ID" value="NZ_FWFS01000004.1"/>
</dbReference>
<dbReference type="OrthoDB" id="7998779at2"/>
<dbReference type="InterPro" id="IPR008767">
    <property type="entry name" value="Phage_SPP1_head-tail_adaptor"/>
</dbReference>
<dbReference type="EMBL" id="FWFS01000004">
    <property type="protein sequence ID" value="SLN36604.1"/>
    <property type="molecule type" value="Genomic_DNA"/>
</dbReference>
<evidence type="ECO:0000256" key="1">
    <source>
        <dbReference type="SAM" id="MobiDB-lite"/>
    </source>
</evidence>
<name>A0A1Y5SCP3_9RHOB</name>
<organism evidence="2 3">
    <name type="scientific">Aquimixticola soesokkakensis</name>
    <dbReference type="NCBI Taxonomy" id="1519096"/>
    <lineage>
        <taxon>Bacteria</taxon>
        <taxon>Pseudomonadati</taxon>
        <taxon>Pseudomonadota</taxon>
        <taxon>Alphaproteobacteria</taxon>
        <taxon>Rhodobacterales</taxon>
        <taxon>Paracoccaceae</taxon>
        <taxon>Aquimixticola</taxon>
    </lineage>
</organism>
<feature type="compositionally biased region" description="Basic and acidic residues" evidence="1">
    <location>
        <begin position="1"/>
        <end position="20"/>
    </location>
</feature>
<dbReference type="Gene3D" id="2.40.10.270">
    <property type="entry name" value="Bacteriophage SPP1 head-tail adaptor protein"/>
    <property type="match status" value="1"/>
</dbReference>
<gene>
    <name evidence="2" type="ORF">AQS8620_01304</name>
</gene>
<sequence length="111" mass="12277">MTAGRMRDRVAFERQSKGEDEYGNPAQDWAPMFTVWADVLETRGREKVAAGVIEASNTATVRIRTSTQARTIAAADRAIFRGAAWNIISPPIELGRDRSLLELLCERGVAN</sequence>
<protein>
    <submittedName>
        <fullName evidence="2">Phage head-tail joining protein</fullName>
    </submittedName>
</protein>
<dbReference type="NCBIfam" id="TIGR01563">
    <property type="entry name" value="gp16_SPP1"/>
    <property type="match status" value="1"/>
</dbReference>
<reference evidence="2 3" key="1">
    <citation type="submission" date="2017-03" db="EMBL/GenBank/DDBJ databases">
        <authorList>
            <person name="Afonso C.L."/>
            <person name="Miller P.J."/>
            <person name="Scott M.A."/>
            <person name="Spackman E."/>
            <person name="Goraichik I."/>
            <person name="Dimitrov K.M."/>
            <person name="Suarez D.L."/>
            <person name="Swayne D.E."/>
        </authorList>
    </citation>
    <scope>NUCLEOTIDE SEQUENCE [LARGE SCALE GENOMIC DNA]</scope>
    <source>
        <strain evidence="2 3">CECT 8620</strain>
    </source>
</reference>
<proteinExistence type="predicted"/>
<feature type="region of interest" description="Disordered" evidence="1">
    <location>
        <begin position="1"/>
        <end position="25"/>
    </location>
</feature>
<dbReference type="InterPro" id="IPR038666">
    <property type="entry name" value="SSP1_head-tail_sf"/>
</dbReference>
<dbReference type="Proteomes" id="UP000193862">
    <property type="component" value="Unassembled WGS sequence"/>
</dbReference>
<keyword evidence="3" id="KW-1185">Reference proteome</keyword>
<evidence type="ECO:0000313" key="3">
    <source>
        <dbReference type="Proteomes" id="UP000193862"/>
    </source>
</evidence>